<accession>A0ABW1L6Z7</accession>
<evidence type="ECO:0000313" key="2">
    <source>
        <dbReference type="Proteomes" id="UP001596170"/>
    </source>
</evidence>
<dbReference type="RefSeq" id="WP_377733000.1">
    <property type="nucleotide sequence ID" value="NZ_JBHSRI010000005.1"/>
</dbReference>
<dbReference type="Pfam" id="PF07751">
    <property type="entry name" value="Abi_2"/>
    <property type="match status" value="1"/>
</dbReference>
<dbReference type="EMBL" id="JBHSRI010000005">
    <property type="protein sequence ID" value="MFC6038898.1"/>
    <property type="molecule type" value="Genomic_DNA"/>
</dbReference>
<keyword evidence="2" id="KW-1185">Reference proteome</keyword>
<dbReference type="InterPro" id="IPR011664">
    <property type="entry name" value="Abi_system_AbiD/AbiF-like"/>
</dbReference>
<dbReference type="Proteomes" id="UP001596170">
    <property type="component" value="Unassembled WGS sequence"/>
</dbReference>
<protein>
    <submittedName>
        <fullName evidence="1">Abi family protein</fullName>
    </submittedName>
</protein>
<dbReference type="PIRSF" id="PIRSF034934">
    <property type="entry name" value="AbiF_AbiD"/>
    <property type="match status" value="1"/>
</dbReference>
<evidence type="ECO:0000313" key="1">
    <source>
        <dbReference type="EMBL" id="MFC6038898.1"/>
    </source>
</evidence>
<dbReference type="InterPro" id="IPR017034">
    <property type="entry name" value="Abi_system_AbiD/AbiF"/>
</dbReference>
<name>A0ABW1L6Z7_9BACL</name>
<organism evidence="1 2">
    <name type="scientific">Paenisporosarcina macmurdoensis</name>
    <dbReference type="NCBI Taxonomy" id="212659"/>
    <lineage>
        <taxon>Bacteria</taxon>
        <taxon>Bacillati</taxon>
        <taxon>Bacillota</taxon>
        <taxon>Bacilli</taxon>
        <taxon>Bacillales</taxon>
        <taxon>Caryophanaceae</taxon>
        <taxon>Paenisporosarcina</taxon>
    </lineage>
</organism>
<reference evidence="2" key="1">
    <citation type="journal article" date="2019" name="Int. J. Syst. Evol. Microbiol.">
        <title>The Global Catalogue of Microorganisms (GCM) 10K type strain sequencing project: providing services to taxonomists for standard genome sequencing and annotation.</title>
        <authorList>
            <consortium name="The Broad Institute Genomics Platform"/>
            <consortium name="The Broad Institute Genome Sequencing Center for Infectious Disease"/>
            <person name="Wu L."/>
            <person name="Ma J."/>
        </authorList>
    </citation>
    <scope>NUCLEOTIDE SEQUENCE [LARGE SCALE GENOMIC DNA]</scope>
    <source>
        <strain evidence="2">CCUG 54527</strain>
    </source>
</reference>
<gene>
    <name evidence="1" type="ORF">ACFPYN_05445</name>
</gene>
<comment type="caution">
    <text evidence="1">The sequence shown here is derived from an EMBL/GenBank/DDBJ whole genome shotgun (WGS) entry which is preliminary data.</text>
</comment>
<sequence length="288" mass="33452">MEPSPIKHAKTFEEQLLILQDRGIIVDNPQEALSALQKVNYYRLVAYGLTLKDGSKEDAYLEGTTFSKLISIYEFDKKLRQLLLGALESIEIAFRAHISYHHSHEYGALGYLDSSNFSNSEYHVKFLINLERFLKDSKTELFVTHHQTKYSGVFPVWVAIEVLSFSTLSMLFKNLKNKDKLYISKKYYNVHFKYTQSWLHTLTTIRNICAHHGRLYGKKLSIQPQLFDEIREKVSSDEVFVAIIVLSKLLSRSERLNLSTSLKALIDEYDEFIDISHLGFPEDWDTLL</sequence>
<proteinExistence type="predicted"/>